<name>A0A4C1UKQ9_EUMVA</name>
<feature type="compositionally biased region" description="Basic and acidic residues" evidence="1">
    <location>
        <begin position="38"/>
        <end position="47"/>
    </location>
</feature>
<gene>
    <name evidence="2" type="ORF">EVAR_11274_1</name>
</gene>
<dbReference type="Proteomes" id="UP000299102">
    <property type="component" value="Unassembled WGS sequence"/>
</dbReference>
<evidence type="ECO:0000313" key="3">
    <source>
        <dbReference type="Proteomes" id="UP000299102"/>
    </source>
</evidence>
<accession>A0A4C1UKQ9</accession>
<proteinExistence type="predicted"/>
<comment type="caution">
    <text evidence="2">The sequence shown here is derived from an EMBL/GenBank/DDBJ whole genome shotgun (WGS) entry which is preliminary data.</text>
</comment>
<protein>
    <submittedName>
        <fullName evidence="2">Uncharacterized protein</fullName>
    </submittedName>
</protein>
<keyword evidence="3" id="KW-1185">Reference proteome</keyword>
<reference evidence="2 3" key="1">
    <citation type="journal article" date="2019" name="Commun. Biol.">
        <title>The bagworm genome reveals a unique fibroin gene that provides high tensile strength.</title>
        <authorList>
            <person name="Kono N."/>
            <person name="Nakamura H."/>
            <person name="Ohtoshi R."/>
            <person name="Tomita M."/>
            <person name="Numata K."/>
            <person name="Arakawa K."/>
        </authorList>
    </citation>
    <scope>NUCLEOTIDE SEQUENCE [LARGE SCALE GENOMIC DNA]</scope>
</reference>
<organism evidence="2 3">
    <name type="scientific">Eumeta variegata</name>
    <name type="common">Bagworm moth</name>
    <name type="synonym">Eumeta japonica</name>
    <dbReference type="NCBI Taxonomy" id="151549"/>
    <lineage>
        <taxon>Eukaryota</taxon>
        <taxon>Metazoa</taxon>
        <taxon>Ecdysozoa</taxon>
        <taxon>Arthropoda</taxon>
        <taxon>Hexapoda</taxon>
        <taxon>Insecta</taxon>
        <taxon>Pterygota</taxon>
        <taxon>Neoptera</taxon>
        <taxon>Endopterygota</taxon>
        <taxon>Lepidoptera</taxon>
        <taxon>Glossata</taxon>
        <taxon>Ditrysia</taxon>
        <taxon>Tineoidea</taxon>
        <taxon>Psychidae</taxon>
        <taxon>Oiketicinae</taxon>
        <taxon>Eumeta</taxon>
    </lineage>
</organism>
<sequence>MRGKVQTTVLRFCKENLSSETEGRVTRKRRAQPTIQDTRVDSTQERLVDESSFPTNAIICQDVVIAAQWRSQPQRNHHCVADLSDRTRISEGGRIDRRSQVTKERMGHRNSHSLVEHNSRCCDFTYVLCESTVSHGSSWFMYVLRP</sequence>
<feature type="region of interest" description="Disordered" evidence="1">
    <location>
        <begin position="21"/>
        <end position="47"/>
    </location>
</feature>
<dbReference type="AlphaFoldDB" id="A0A4C1UKQ9"/>
<evidence type="ECO:0000256" key="1">
    <source>
        <dbReference type="SAM" id="MobiDB-lite"/>
    </source>
</evidence>
<dbReference type="EMBL" id="BGZK01000188">
    <property type="protein sequence ID" value="GBP27038.1"/>
    <property type="molecule type" value="Genomic_DNA"/>
</dbReference>
<evidence type="ECO:0000313" key="2">
    <source>
        <dbReference type="EMBL" id="GBP27038.1"/>
    </source>
</evidence>